<sequence>MRKSLLLTILFVSISFIATAQFKDKLVPPSKGKSVIYFLRTTSLGSIMNIRYFDGEKYLGKFNGRSYIRYECEPGEHTFWIKAENTDVLKADLQEGKVYLVETNATMGAFSAGARFQLIKWNKKRILKRINKLFTKKKESTFTDEELKKGAYDNRFVIERALKRVQKRLKDASKYKVLSSDMFVDLN</sequence>
<evidence type="ECO:0000313" key="2">
    <source>
        <dbReference type="EMBL" id="MFD2568932.1"/>
    </source>
</evidence>
<evidence type="ECO:0000313" key="3">
    <source>
        <dbReference type="Proteomes" id="UP001597508"/>
    </source>
</evidence>
<gene>
    <name evidence="2" type="ORF">ACFSRZ_16270</name>
</gene>
<evidence type="ECO:0000256" key="1">
    <source>
        <dbReference type="SAM" id="SignalP"/>
    </source>
</evidence>
<protein>
    <recommendedName>
        <fullName evidence="4">DUF2846 domain-containing protein</fullName>
    </recommendedName>
</protein>
<proteinExistence type="predicted"/>
<reference evidence="3" key="1">
    <citation type="journal article" date="2019" name="Int. J. Syst. Evol. Microbiol.">
        <title>The Global Catalogue of Microorganisms (GCM) 10K type strain sequencing project: providing services to taxonomists for standard genome sequencing and annotation.</title>
        <authorList>
            <consortium name="The Broad Institute Genomics Platform"/>
            <consortium name="The Broad Institute Genome Sequencing Center for Infectious Disease"/>
            <person name="Wu L."/>
            <person name="Ma J."/>
        </authorList>
    </citation>
    <scope>NUCLEOTIDE SEQUENCE [LARGE SCALE GENOMIC DNA]</scope>
    <source>
        <strain evidence="3">KCTC 52127</strain>
    </source>
</reference>
<keyword evidence="3" id="KW-1185">Reference proteome</keyword>
<keyword evidence="1" id="KW-0732">Signal</keyword>
<feature type="chain" id="PRO_5045222520" description="DUF2846 domain-containing protein" evidence="1">
    <location>
        <begin position="21"/>
        <end position="187"/>
    </location>
</feature>
<dbReference type="RefSeq" id="WP_379667636.1">
    <property type="nucleotide sequence ID" value="NZ_JBHULH010000012.1"/>
</dbReference>
<comment type="caution">
    <text evidence="2">The sequence shown here is derived from an EMBL/GenBank/DDBJ whole genome shotgun (WGS) entry which is preliminary data.</text>
</comment>
<evidence type="ECO:0008006" key="4">
    <source>
        <dbReference type="Google" id="ProtNLM"/>
    </source>
</evidence>
<dbReference type="EMBL" id="JBHULH010000012">
    <property type="protein sequence ID" value="MFD2568932.1"/>
    <property type="molecule type" value="Genomic_DNA"/>
</dbReference>
<name>A0ABW5LVV8_9FLAO</name>
<feature type="signal peptide" evidence="1">
    <location>
        <begin position="1"/>
        <end position="20"/>
    </location>
</feature>
<organism evidence="2 3">
    <name type="scientific">Pseudotenacibaculum haliotis</name>
    <dbReference type="NCBI Taxonomy" id="1862138"/>
    <lineage>
        <taxon>Bacteria</taxon>
        <taxon>Pseudomonadati</taxon>
        <taxon>Bacteroidota</taxon>
        <taxon>Flavobacteriia</taxon>
        <taxon>Flavobacteriales</taxon>
        <taxon>Flavobacteriaceae</taxon>
        <taxon>Pseudotenacibaculum</taxon>
    </lineage>
</organism>
<dbReference type="Proteomes" id="UP001597508">
    <property type="component" value="Unassembled WGS sequence"/>
</dbReference>
<accession>A0ABW5LVV8</accession>